<evidence type="ECO:0000313" key="3">
    <source>
        <dbReference type="Proteomes" id="UP000075787"/>
    </source>
</evidence>
<protein>
    <submittedName>
        <fullName evidence="2">Uncharacterized protein</fullName>
    </submittedName>
</protein>
<evidence type="ECO:0000256" key="1">
    <source>
        <dbReference type="SAM" id="Phobius"/>
    </source>
</evidence>
<organism evidence="2 3">
    <name type="scientific">Tistrella mobilis</name>
    <dbReference type="NCBI Taxonomy" id="171437"/>
    <lineage>
        <taxon>Bacteria</taxon>
        <taxon>Pseudomonadati</taxon>
        <taxon>Pseudomonadota</taxon>
        <taxon>Alphaproteobacteria</taxon>
        <taxon>Geminicoccales</taxon>
        <taxon>Geminicoccaceae</taxon>
        <taxon>Tistrella</taxon>
    </lineage>
</organism>
<keyword evidence="1" id="KW-0472">Membrane</keyword>
<dbReference type="RefSeq" id="WP_062761496.1">
    <property type="nucleotide sequence ID" value="NZ_CP121034.1"/>
</dbReference>
<evidence type="ECO:0000313" key="2">
    <source>
        <dbReference type="EMBL" id="KYO57449.1"/>
    </source>
</evidence>
<dbReference type="Proteomes" id="UP000075787">
    <property type="component" value="Unassembled WGS sequence"/>
</dbReference>
<feature type="transmembrane region" description="Helical" evidence="1">
    <location>
        <begin position="26"/>
        <end position="53"/>
    </location>
</feature>
<gene>
    <name evidence="2" type="ORF">AUP44_20045</name>
</gene>
<dbReference type="EMBL" id="LPZR01000022">
    <property type="protein sequence ID" value="KYO57449.1"/>
    <property type="molecule type" value="Genomic_DNA"/>
</dbReference>
<dbReference type="GeneID" id="97244171"/>
<keyword evidence="1" id="KW-1133">Transmembrane helix</keyword>
<accession>A0A161Q864</accession>
<comment type="caution">
    <text evidence="2">The sequence shown here is derived from an EMBL/GenBank/DDBJ whole genome shotgun (WGS) entry which is preliminary data.</text>
</comment>
<dbReference type="AlphaFoldDB" id="A0A161Q864"/>
<proteinExistence type="predicted"/>
<reference evidence="2 3" key="1">
    <citation type="submission" date="2015-12" db="EMBL/GenBank/DDBJ databases">
        <title>Genome sequence of Tistrella mobilis MCCC 1A02139.</title>
        <authorList>
            <person name="Lu L."/>
            <person name="Lai Q."/>
            <person name="Shao Z."/>
            <person name="Qian P."/>
        </authorList>
    </citation>
    <scope>NUCLEOTIDE SEQUENCE [LARGE SCALE GENOMIC DNA]</scope>
    <source>
        <strain evidence="2 3">MCCC 1A02139</strain>
    </source>
</reference>
<name>A0A161Q864_9PROT</name>
<keyword evidence="1" id="KW-0812">Transmembrane</keyword>
<sequence length="122" mass="12416">MDSIEAAAGAVLRNAPQFSSVETATIVMTAATIVLGAVALLIAVVALFGATYITRKAARQAEMVAEKALGSAVRAYLDGPEFQARMAALIDRGIAGVASANVVAAEEQRPGAPGPQETTSDD</sequence>